<dbReference type="AlphaFoldDB" id="A0A1I5ULQ3"/>
<accession>A0A1I5ULQ3</accession>
<proteinExistence type="predicted"/>
<evidence type="ECO:0000313" key="3">
    <source>
        <dbReference type="Proteomes" id="UP000199227"/>
    </source>
</evidence>
<evidence type="ECO:0008006" key="4">
    <source>
        <dbReference type="Google" id="ProtNLM"/>
    </source>
</evidence>
<keyword evidence="3" id="KW-1185">Reference proteome</keyword>
<dbReference type="STRING" id="223786.SAMN05216234_1658"/>
<protein>
    <recommendedName>
        <fullName evidence="4">Ribbon-helix-helix protein, copG family</fullName>
    </recommendedName>
</protein>
<evidence type="ECO:0000256" key="1">
    <source>
        <dbReference type="SAM" id="Coils"/>
    </source>
</evidence>
<organism evidence="2 3">
    <name type="scientific">Hydrogenimonas thermophila</name>
    <dbReference type="NCBI Taxonomy" id="223786"/>
    <lineage>
        <taxon>Bacteria</taxon>
        <taxon>Pseudomonadati</taxon>
        <taxon>Campylobacterota</taxon>
        <taxon>Epsilonproteobacteria</taxon>
        <taxon>Campylobacterales</taxon>
        <taxon>Hydrogenimonadaceae</taxon>
        <taxon>Hydrogenimonas</taxon>
    </lineage>
</organism>
<sequence length="89" mass="10385">MGKLNINLGNREIKPAKKIEKTHANLEQKKEKKESEIKLYKQKKKPKTTKILGFRVDEDELKKINETLEKEDITLTQLIKEALKEKGVL</sequence>
<keyword evidence="1" id="KW-0175">Coiled coil</keyword>
<dbReference type="RefSeq" id="WP_092914227.1">
    <property type="nucleotide sequence ID" value="NZ_FOXB01000065.1"/>
</dbReference>
<feature type="coiled-coil region" evidence="1">
    <location>
        <begin position="16"/>
        <end position="81"/>
    </location>
</feature>
<name>A0A1I5ULQ3_9BACT</name>
<evidence type="ECO:0000313" key="2">
    <source>
        <dbReference type="EMBL" id="SFP96261.1"/>
    </source>
</evidence>
<dbReference type="Proteomes" id="UP000199227">
    <property type="component" value="Unassembled WGS sequence"/>
</dbReference>
<reference evidence="2 3" key="1">
    <citation type="submission" date="2016-10" db="EMBL/GenBank/DDBJ databases">
        <authorList>
            <person name="de Groot N.N."/>
        </authorList>
    </citation>
    <scope>NUCLEOTIDE SEQUENCE [LARGE SCALE GENOMIC DNA]</scope>
    <source>
        <strain evidence="2 3">EP1-55-1</strain>
    </source>
</reference>
<dbReference type="EMBL" id="FOXB01000065">
    <property type="protein sequence ID" value="SFP96261.1"/>
    <property type="molecule type" value="Genomic_DNA"/>
</dbReference>
<gene>
    <name evidence="2" type="ORF">SAMN05216234_1658</name>
</gene>